<organism evidence="1 2">
    <name type="scientific">Paenibacillus sambharensis</name>
    <dbReference type="NCBI Taxonomy" id="1803190"/>
    <lineage>
        <taxon>Bacteria</taxon>
        <taxon>Bacillati</taxon>
        <taxon>Bacillota</taxon>
        <taxon>Bacilli</taxon>
        <taxon>Bacillales</taxon>
        <taxon>Paenibacillaceae</taxon>
        <taxon>Paenibacillus</taxon>
    </lineage>
</organism>
<reference evidence="1 2" key="1">
    <citation type="submission" date="2018-06" db="EMBL/GenBank/DDBJ databases">
        <title>Paenibacillus imtechensis sp. nov.</title>
        <authorList>
            <person name="Pinnaka A.K."/>
            <person name="Singh H."/>
            <person name="Kaur M."/>
        </authorList>
    </citation>
    <scope>NUCLEOTIDE SEQUENCE [LARGE SCALE GENOMIC DNA]</scope>
    <source>
        <strain evidence="1 2">SMB1</strain>
    </source>
</reference>
<gene>
    <name evidence="1" type="ORF">DNH61_00370</name>
</gene>
<proteinExistence type="predicted"/>
<accession>A0A2W1LSK9</accession>
<keyword evidence="2" id="KW-1185">Reference proteome</keyword>
<comment type="caution">
    <text evidence="1">The sequence shown here is derived from an EMBL/GenBank/DDBJ whole genome shotgun (WGS) entry which is preliminary data.</text>
</comment>
<evidence type="ECO:0000313" key="1">
    <source>
        <dbReference type="EMBL" id="PZD97755.1"/>
    </source>
</evidence>
<dbReference type="Proteomes" id="UP000249522">
    <property type="component" value="Unassembled WGS sequence"/>
</dbReference>
<sequence length="75" mass="8629">MIKDLKIINRGEKYLDPLLEYLDAIQAVIIFIPERLYKELTAKASEILTSRYFPNGLFEMDGIAYASFQSVNNLV</sequence>
<dbReference type="AlphaFoldDB" id="A0A2W1LSK9"/>
<protein>
    <submittedName>
        <fullName evidence="1">Uncharacterized protein</fullName>
    </submittedName>
</protein>
<evidence type="ECO:0000313" key="2">
    <source>
        <dbReference type="Proteomes" id="UP000249522"/>
    </source>
</evidence>
<name>A0A2W1LSK9_9BACL</name>
<dbReference type="EMBL" id="QKRB01000006">
    <property type="protein sequence ID" value="PZD97755.1"/>
    <property type="molecule type" value="Genomic_DNA"/>
</dbReference>